<accession>A0AAE3QN20</accession>
<keyword evidence="3" id="KW-1185">Reference proteome</keyword>
<proteinExistence type="predicted"/>
<dbReference type="Proteomes" id="UP001228581">
    <property type="component" value="Unassembled WGS sequence"/>
</dbReference>
<evidence type="ECO:0000313" key="1">
    <source>
        <dbReference type="EMBL" id="MDJ1482055.1"/>
    </source>
</evidence>
<evidence type="ECO:0000313" key="3">
    <source>
        <dbReference type="Proteomes" id="UP001228581"/>
    </source>
</evidence>
<dbReference type="AlphaFoldDB" id="A0AAE3QN20"/>
<reference evidence="1 3" key="1">
    <citation type="submission" date="2023-05" db="EMBL/GenBank/DDBJ databases">
        <authorList>
            <person name="Zhang X."/>
        </authorList>
    </citation>
    <scope>NUCLEOTIDE SEQUENCE</scope>
    <source>
        <strain evidence="2 3">DM2B3-1</strain>
        <strain evidence="1">YF14B1</strain>
    </source>
</reference>
<name>A0AAE3QN20_9BACT</name>
<organism evidence="1 4">
    <name type="scientific">Xanthocytophaga flava</name>
    <dbReference type="NCBI Taxonomy" id="3048013"/>
    <lineage>
        <taxon>Bacteria</taxon>
        <taxon>Pseudomonadati</taxon>
        <taxon>Bacteroidota</taxon>
        <taxon>Cytophagia</taxon>
        <taxon>Cytophagales</taxon>
        <taxon>Rhodocytophagaceae</taxon>
        <taxon>Xanthocytophaga</taxon>
    </lineage>
</organism>
<comment type="caution">
    <text evidence="1">The sequence shown here is derived from an EMBL/GenBank/DDBJ whole genome shotgun (WGS) entry which is preliminary data.</text>
</comment>
<dbReference type="EMBL" id="JASJOS010000006">
    <property type="protein sequence ID" value="MDJ1482055.1"/>
    <property type="molecule type" value="Genomic_DNA"/>
</dbReference>
<sequence length="131" mass="14995">MIGNIETDQDFLSEKERLVAEAEMHKGQIKQTIKTLKDEVKPSNLAKDVLGSSFTPELLKYGACIGSFVLVNALLPRRTSWLIKAVVPFIANRYLSKYIDQNYYTWSNQIVDQIDHAETERKLNKSIAYND</sequence>
<dbReference type="Proteomes" id="UP001241110">
    <property type="component" value="Unassembled WGS sequence"/>
</dbReference>
<protein>
    <submittedName>
        <fullName evidence="1">Uncharacterized protein</fullName>
    </submittedName>
</protein>
<evidence type="ECO:0000313" key="4">
    <source>
        <dbReference type="Proteomes" id="UP001241110"/>
    </source>
</evidence>
<gene>
    <name evidence="1" type="ORF">QNI16_16250</name>
    <name evidence="2" type="ORF">QNI19_05145</name>
</gene>
<dbReference type="EMBL" id="JASJOT010000002">
    <property type="protein sequence ID" value="MDJ1492307.1"/>
    <property type="molecule type" value="Genomic_DNA"/>
</dbReference>
<dbReference type="RefSeq" id="WP_313980670.1">
    <property type="nucleotide sequence ID" value="NZ_JASJOR010000030.1"/>
</dbReference>
<evidence type="ECO:0000313" key="2">
    <source>
        <dbReference type="EMBL" id="MDJ1492307.1"/>
    </source>
</evidence>